<evidence type="ECO:0000256" key="5">
    <source>
        <dbReference type="ARBA" id="ARBA00022969"/>
    </source>
</evidence>
<dbReference type="NCBIfam" id="TIGR02886">
    <property type="entry name" value="spore_II_AA"/>
    <property type="match status" value="1"/>
</dbReference>
<dbReference type="STRING" id="571933.SAMN05216362_102132"/>
<accession>A0A1H9A1A3</accession>
<dbReference type="PANTHER" id="PTHR33495:SF2">
    <property type="entry name" value="ANTI-SIGMA FACTOR ANTAGONIST TM_1081-RELATED"/>
    <property type="match status" value="1"/>
</dbReference>
<evidence type="ECO:0000313" key="8">
    <source>
        <dbReference type="EMBL" id="SEP70450.1"/>
    </source>
</evidence>
<dbReference type="RefSeq" id="WP_091772313.1">
    <property type="nucleotide sequence ID" value="NZ_CAESCL010000045.1"/>
</dbReference>
<evidence type="ECO:0000256" key="2">
    <source>
        <dbReference type="ARBA" id="ARBA00009013"/>
    </source>
</evidence>
<reference evidence="8 9" key="1">
    <citation type="submission" date="2016-10" db="EMBL/GenBank/DDBJ databases">
        <authorList>
            <person name="de Groot N.N."/>
        </authorList>
    </citation>
    <scope>NUCLEOTIDE SEQUENCE [LARGE SCALE GENOMIC DNA]</scope>
    <source>
        <strain evidence="8 9">DSM 21633</strain>
    </source>
</reference>
<evidence type="ECO:0000256" key="1">
    <source>
        <dbReference type="ARBA" id="ARBA00001976"/>
    </source>
</evidence>
<gene>
    <name evidence="8" type="ORF">SAMN05216362_102132</name>
</gene>
<comment type="function">
    <text evidence="1">In the phosphorylated form it could act as an anti-anti-sigma factor that counteracts SpoIIAB and thus releases sigma f from inhibition.</text>
</comment>
<organism evidence="8 9">
    <name type="scientific">Piscibacillus halophilus</name>
    <dbReference type="NCBI Taxonomy" id="571933"/>
    <lineage>
        <taxon>Bacteria</taxon>
        <taxon>Bacillati</taxon>
        <taxon>Bacillota</taxon>
        <taxon>Bacilli</taxon>
        <taxon>Bacillales</taxon>
        <taxon>Bacillaceae</taxon>
        <taxon>Piscibacillus</taxon>
    </lineage>
</organism>
<dbReference type="Pfam" id="PF01740">
    <property type="entry name" value="STAS"/>
    <property type="match status" value="1"/>
</dbReference>
<dbReference type="PROSITE" id="PS50801">
    <property type="entry name" value="STAS"/>
    <property type="match status" value="1"/>
</dbReference>
<dbReference type="Gene3D" id="3.30.750.24">
    <property type="entry name" value="STAS domain"/>
    <property type="match status" value="1"/>
</dbReference>
<dbReference type="PANTHER" id="PTHR33495">
    <property type="entry name" value="ANTI-SIGMA FACTOR ANTAGONIST TM_1081-RELATED-RELATED"/>
    <property type="match status" value="1"/>
</dbReference>
<evidence type="ECO:0000259" key="7">
    <source>
        <dbReference type="PROSITE" id="PS50801"/>
    </source>
</evidence>
<proteinExistence type="inferred from homology"/>
<keyword evidence="5" id="KW-0749">Sporulation</keyword>
<dbReference type="InterPro" id="IPR036513">
    <property type="entry name" value="STAS_dom_sf"/>
</dbReference>
<evidence type="ECO:0000256" key="3">
    <source>
        <dbReference type="ARBA" id="ARBA00020784"/>
    </source>
</evidence>
<feature type="domain" description="STAS" evidence="7">
    <location>
        <begin position="3"/>
        <end position="113"/>
    </location>
</feature>
<dbReference type="InterPro" id="IPR014237">
    <property type="entry name" value="Anti-sigma_F_ant"/>
</dbReference>
<dbReference type="GO" id="GO:0043856">
    <property type="term" value="F:anti-sigma factor antagonist activity"/>
    <property type="evidence" value="ECO:0007669"/>
    <property type="project" value="InterPro"/>
</dbReference>
<evidence type="ECO:0000313" key="9">
    <source>
        <dbReference type="Proteomes" id="UP000199427"/>
    </source>
</evidence>
<dbReference type="InterPro" id="IPR003658">
    <property type="entry name" value="Anti-sigma_ant"/>
</dbReference>
<dbReference type="SUPFAM" id="SSF52091">
    <property type="entry name" value="SpoIIaa-like"/>
    <property type="match status" value="1"/>
</dbReference>
<name>A0A1H9A1A3_9BACI</name>
<dbReference type="EMBL" id="FOES01000002">
    <property type="protein sequence ID" value="SEP70450.1"/>
    <property type="molecule type" value="Genomic_DNA"/>
</dbReference>
<dbReference type="GO" id="GO:0045152">
    <property type="term" value="F:antisigma factor binding"/>
    <property type="evidence" value="ECO:0007669"/>
    <property type="project" value="InterPro"/>
</dbReference>
<keyword evidence="9" id="KW-1185">Reference proteome</keyword>
<evidence type="ECO:0000256" key="4">
    <source>
        <dbReference type="ARBA" id="ARBA00022553"/>
    </source>
</evidence>
<dbReference type="GO" id="GO:0030435">
    <property type="term" value="P:sporulation resulting in formation of a cellular spore"/>
    <property type="evidence" value="ECO:0007669"/>
    <property type="project" value="UniProtKB-KW"/>
</dbReference>
<dbReference type="AlphaFoldDB" id="A0A1H9A1A3"/>
<dbReference type="NCBIfam" id="TIGR00377">
    <property type="entry name" value="ant_ant_sig"/>
    <property type="match status" value="1"/>
</dbReference>
<dbReference type="InterPro" id="IPR002645">
    <property type="entry name" value="STAS_dom"/>
</dbReference>
<protein>
    <recommendedName>
        <fullName evidence="3 6">Anti-sigma F factor antagonist</fullName>
    </recommendedName>
    <alternativeName>
        <fullName evidence="6">Stage II sporulation protein</fullName>
    </alternativeName>
</protein>
<dbReference type="Proteomes" id="UP000199427">
    <property type="component" value="Unassembled WGS sequence"/>
</dbReference>
<sequence length="117" mass="13276">MSLISHFEKKEDVLLVRLIGELDHHEAEQLKEKWKEQLGDTSIKHVVVNLEKLAFMDSSGLGVFLGRYKEVKQLDGEMVICSYNQSIKRLFELSGLFKLVRTADNEEAALENLGVAS</sequence>
<evidence type="ECO:0000256" key="6">
    <source>
        <dbReference type="RuleBase" id="RU003749"/>
    </source>
</evidence>
<dbReference type="OrthoDB" id="9796601at2"/>
<comment type="similarity">
    <text evidence="2 6">Belongs to the anti-sigma-factor antagonist family.</text>
</comment>
<keyword evidence="4" id="KW-0597">Phosphoprotein</keyword>